<keyword evidence="2" id="KW-1185">Reference proteome</keyword>
<comment type="caution">
    <text evidence="1">The sequence shown here is derived from an EMBL/GenBank/DDBJ whole genome shotgun (WGS) entry which is preliminary data.</text>
</comment>
<dbReference type="EMBL" id="SPLM01000072">
    <property type="protein sequence ID" value="TMW63705.1"/>
    <property type="molecule type" value="Genomic_DNA"/>
</dbReference>
<evidence type="ECO:0000313" key="2">
    <source>
        <dbReference type="Proteomes" id="UP000794436"/>
    </source>
</evidence>
<evidence type="ECO:0000313" key="1">
    <source>
        <dbReference type="EMBL" id="TMW63705.1"/>
    </source>
</evidence>
<proteinExistence type="predicted"/>
<evidence type="ECO:0008006" key="3">
    <source>
        <dbReference type="Google" id="ProtNLM"/>
    </source>
</evidence>
<sequence>MSARSSRLQPLTPTSIFPELQSPQLDARLALQRIAHVEIHDSIKHNSKRYYVINIYFQLSQSHIPTNCVYTGRKPDLQVDRSFSEFIHLRNSIYDCANPRHNNYCGYCSRAVDFVLMGPSQPRTITKVLSSDKWIRHTLEVFITEVLKLALGAKLPRGAQCPAQETLPLLVKEFLAADVLEVERASEDVWSI</sequence>
<name>A0A8K1FHA8_PYTOL</name>
<dbReference type="OrthoDB" id="99877at2759"/>
<accession>A0A8K1FHA8</accession>
<organism evidence="1 2">
    <name type="scientific">Pythium oligandrum</name>
    <name type="common">Mycoparasitic fungus</name>
    <dbReference type="NCBI Taxonomy" id="41045"/>
    <lineage>
        <taxon>Eukaryota</taxon>
        <taxon>Sar</taxon>
        <taxon>Stramenopiles</taxon>
        <taxon>Oomycota</taxon>
        <taxon>Peronosporomycetes</taxon>
        <taxon>Pythiales</taxon>
        <taxon>Pythiaceae</taxon>
        <taxon>Pythium</taxon>
    </lineage>
</organism>
<dbReference type="Proteomes" id="UP000794436">
    <property type="component" value="Unassembled WGS sequence"/>
</dbReference>
<gene>
    <name evidence="1" type="ORF">Poli38472_002646</name>
</gene>
<protein>
    <recommendedName>
        <fullName evidence="3">PX domain-containing protein</fullName>
    </recommendedName>
</protein>
<dbReference type="AlphaFoldDB" id="A0A8K1FHA8"/>
<reference evidence="1" key="1">
    <citation type="submission" date="2019-03" db="EMBL/GenBank/DDBJ databases">
        <title>Long read genome sequence of the mycoparasitic Pythium oligandrum ATCC 38472 isolated from sugarbeet rhizosphere.</title>
        <authorList>
            <person name="Gaulin E."/>
        </authorList>
    </citation>
    <scope>NUCLEOTIDE SEQUENCE</scope>
    <source>
        <strain evidence="1">ATCC 38472_TT</strain>
    </source>
</reference>